<dbReference type="GO" id="GO:0015074">
    <property type="term" value="P:DNA integration"/>
    <property type="evidence" value="ECO:0007669"/>
    <property type="project" value="InterPro"/>
</dbReference>
<comment type="caution">
    <text evidence="2">The sequence shown here is derived from an EMBL/GenBank/DDBJ whole genome shotgun (WGS) entry which is preliminary data.</text>
</comment>
<accession>A0AAD8S5S5</accession>
<proteinExistence type="predicted"/>
<dbReference type="EMBL" id="JAUUTY010000004">
    <property type="protein sequence ID" value="KAK1645759.1"/>
    <property type="molecule type" value="Genomic_DNA"/>
</dbReference>
<keyword evidence="3" id="KW-1185">Reference proteome</keyword>
<reference evidence="2" key="1">
    <citation type="submission" date="2023-07" db="EMBL/GenBank/DDBJ databases">
        <title>A chromosome-level genome assembly of Lolium multiflorum.</title>
        <authorList>
            <person name="Chen Y."/>
            <person name="Copetti D."/>
            <person name="Kolliker R."/>
            <person name="Studer B."/>
        </authorList>
    </citation>
    <scope>NUCLEOTIDE SEQUENCE</scope>
    <source>
        <strain evidence="2">02402/16</strain>
        <tissue evidence="2">Leaf</tissue>
    </source>
</reference>
<gene>
    <name evidence="2" type="ORF">QYE76_063564</name>
</gene>
<evidence type="ECO:0000313" key="3">
    <source>
        <dbReference type="Proteomes" id="UP001231189"/>
    </source>
</evidence>
<dbReference type="Proteomes" id="UP001231189">
    <property type="component" value="Unassembled WGS sequence"/>
</dbReference>
<dbReference type="GO" id="GO:0003676">
    <property type="term" value="F:nucleic acid binding"/>
    <property type="evidence" value="ECO:0007669"/>
    <property type="project" value="InterPro"/>
</dbReference>
<dbReference type="Pfam" id="PF13976">
    <property type="entry name" value="gag_pre-integrs"/>
    <property type="match status" value="1"/>
</dbReference>
<dbReference type="AlphaFoldDB" id="A0AAD8S5S5"/>
<evidence type="ECO:0000313" key="2">
    <source>
        <dbReference type="EMBL" id="KAK1645759.1"/>
    </source>
</evidence>
<dbReference type="PROSITE" id="PS50994">
    <property type="entry name" value="INTEGRASE"/>
    <property type="match status" value="1"/>
</dbReference>
<dbReference type="Gene3D" id="3.30.420.10">
    <property type="entry name" value="Ribonuclease H-like superfamily/Ribonuclease H"/>
    <property type="match status" value="1"/>
</dbReference>
<dbReference type="InterPro" id="IPR039537">
    <property type="entry name" value="Retrotran_Ty1/copia-like"/>
</dbReference>
<dbReference type="InterPro" id="IPR025724">
    <property type="entry name" value="GAG-pre-integrase_dom"/>
</dbReference>
<feature type="domain" description="Integrase catalytic" evidence="1">
    <location>
        <begin position="190"/>
        <end position="306"/>
    </location>
</feature>
<sequence>MKPFLSCSSGQRRCGRSPRNPQHDGVVVVVRRIAAGLRLSLRSIWRRKRGRPGFLDGIRGCDTIAFCIDGGPQRAFSDVYFIPKLKSSVVSLGQLDELACDIRIRRGVLTILDRCDKLLLKPVCLAMRKDTVPWRWHARFGHLHLEALQRMARNGMVRGLPAVEPTGELCEACLAGKQRRTPFPQQAKFRAEEPLELVHADLCGAITPPTPAGRRYFLLLVDDHSRFMWLVLLSTKDEAAVALKRFQAEAQTEARRQLCTLRTDRGGEFTSSTLAAHFADTGAKRHLTAPYSPQQNGVVERRNQTVVGMARSMMKAKNLPSFFWGEVVTTARCRGCSSTMPSDRGLGLMESCKLIRDIGSQTNGGSDLPRFGALDEVKPLRRLSVLDYDENRLQWGAE</sequence>
<dbReference type="InterPro" id="IPR012337">
    <property type="entry name" value="RNaseH-like_sf"/>
</dbReference>
<dbReference type="InterPro" id="IPR036397">
    <property type="entry name" value="RNaseH_sf"/>
</dbReference>
<dbReference type="PANTHER" id="PTHR42648">
    <property type="entry name" value="TRANSPOSASE, PUTATIVE-RELATED"/>
    <property type="match status" value="1"/>
</dbReference>
<evidence type="ECO:0000259" key="1">
    <source>
        <dbReference type="PROSITE" id="PS50994"/>
    </source>
</evidence>
<dbReference type="PANTHER" id="PTHR42648:SF25">
    <property type="entry name" value="RNA-DIRECTED DNA POLYMERASE"/>
    <property type="match status" value="1"/>
</dbReference>
<protein>
    <recommendedName>
        <fullName evidence="1">Integrase catalytic domain-containing protein</fullName>
    </recommendedName>
</protein>
<dbReference type="Pfam" id="PF00665">
    <property type="entry name" value="rve"/>
    <property type="match status" value="1"/>
</dbReference>
<dbReference type="SUPFAM" id="SSF53098">
    <property type="entry name" value="Ribonuclease H-like"/>
    <property type="match status" value="1"/>
</dbReference>
<name>A0AAD8S5S5_LOLMU</name>
<organism evidence="2 3">
    <name type="scientific">Lolium multiflorum</name>
    <name type="common">Italian ryegrass</name>
    <name type="synonym">Lolium perenne subsp. multiflorum</name>
    <dbReference type="NCBI Taxonomy" id="4521"/>
    <lineage>
        <taxon>Eukaryota</taxon>
        <taxon>Viridiplantae</taxon>
        <taxon>Streptophyta</taxon>
        <taxon>Embryophyta</taxon>
        <taxon>Tracheophyta</taxon>
        <taxon>Spermatophyta</taxon>
        <taxon>Magnoliopsida</taxon>
        <taxon>Liliopsida</taxon>
        <taxon>Poales</taxon>
        <taxon>Poaceae</taxon>
        <taxon>BOP clade</taxon>
        <taxon>Pooideae</taxon>
        <taxon>Poodae</taxon>
        <taxon>Poeae</taxon>
        <taxon>Poeae Chloroplast Group 2 (Poeae type)</taxon>
        <taxon>Loliodinae</taxon>
        <taxon>Loliinae</taxon>
        <taxon>Lolium</taxon>
    </lineage>
</organism>
<dbReference type="InterPro" id="IPR001584">
    <property type="entry name" value="Integrase_cat-core"/>
</dbReference>